<proteinExistence type="predicted"/>
<reference evidence="2 3" key="1">
    <citation type="submission" date="2022-01" db="EMBL/GenBank/DDBJ databases">
        <title>A high-quality chromosome-level genome assembly of rohu carp, Labeo rohita.</title>
        <authorList>
            <person name="Arick M.A. II"/>
            <person name="Hsu C.-Y."/>
            <person name="Magbanua Z."/>
            <person name="Pechanova O."/>
            <person name="Grover C."/>
            <person name="Miller E."/>
            <person name="Thrash A."/>
            <person name="Ezzel L."/>
            <person name="Alam S."/>
            <person name="Benzie J."/>
            <person name="Hamilton M."/>
            <person name="Karsi A."/>
            <person name="Lawrence M.L."/>
            <person name="Peterson D.G."/>
        </authorList>
    </citation>
    <scope>NUCLEOTIDE SEQUENCE [LARGE SCALE GENOMIC DNA]</scope>
    <source>
        <strain evidence="3">BAU-BD-2019</strain>
        <tissue evidence="2">Blood</tissue>
    </source>
</reference>
<dbReference type="EMBL" id="JACTAM010000022">
    <property type="protein sequence ID" value="KAI2650690.1"/>
    <property type="molecule type" value="Genomic_DNA"/>
</dbReference>
<evidence type="ECO:0000313" key="3">
    <source>
        <dbReference type="Proteomes" id="UP000830375"/>
    </source>
</evidence>
<dbReference type="Proteomes" id="UP000830375">
    <property type="component" value="Unassembled WGS sequence"/>
</dbReference>
<comment type="caution">
    <text evidence="2">The sequence shown here is derived from an EMBL/GenBank/DDBJ whole genome shotgun (WGS) entry which is preliminary data.</text>
</comment>
<gene>
    <name evidence="2" type="ORF">H4Q32_000732</name>
</gene>
<dbReference type="CDD" id="cd09276">
    <property type="entry name" value="Rnase_HI_RT_non_LTR"/>
    <property type="match status" value="1"/>
</dbReference>
<sequence>MAILMAMQWVEEVRAISVIVCSDSYSALNSLSSGTSASRQDILFEILQNIYRINHMGVSVEFVWIPAHVGIEGNEEVDKLAKTALRKEEVEIEIPLCKSEIKSIIKAAVIRLWQEE</sequence>
<name>A0ABQ8LJ47_LABRO</name>
<organism evidence="2 3">
    <name type="scientific">Labeo rohita</name>
    <name type="common">Indian major carp</name>
    <name type="synonym">Cyprinus rohita</name>
    <dbReference type="NCBI Taxonomy" id="84645"/>
    <lineage>
        <taxon>Eukaryota</taxon>
        <taxon>Metazoa</taxon>
        <taxon>Chordata</taxon>
        <taxon>Craniata</taxon>
        <taxon>Vertebrata</taxon>
        <taxon>Euteleostomi</taxon>
        <taxon>Actinopterygii</taxon>
        <taxon>Neopterygii</taxon>
        <taxon>Teleostei</taxon>
        <taxon>Ostariophysi</taxon>
        <taxon>Cypriniformes</taxon>
        <taxon>Cyprinidae</taxon>
        <taxon>Labeoninae</taxon>
        <taxon>Labeonini</taxon>
        <taxon>Labeo</taxon>
    </lineage>
</organism>
<protein>
    <submittedName>
        <fullName evidence="2">Gag-Pol polyprotein</fullName>
    </submittedName>
</protein>
<feature type="domain" description="RNase H type-1" evidence="1">
    <location>
        <begin position="1"/>
        <end position="86"/>
    </location>
</feature>
<dbReference type="InterPro" id="IPR036397">
    <property type="entry name" value="RNaseH_sf"/>
</dbReference>
<evidence type="ECO:0000313" key="2">
    <source>
        <dbReference type="EMBL" id="KAI2650690.1"/>
    </source>
</evidence>
<keyword evidence="3" id="KW-1185">Reference proteome</keyword>
<dbReference type="InterPro" id="IPR002156">
    <property type="entry name" value="RNaseH_domain"/>
</dbReference>
<accession>A0ABQ8LJ47</accession>
<dbReference type="InterPro" id="IPR012337">
    <property type="entry name" value="RNaseH-like_sf"/>
</dbReference>
<dbReference type="Gene3D" id="3.30.420.10">
    <property type="entry name" value="Ribonuclease H-like superfamily/Ribonuclease H"/>
    <property type="match status" value="1"/>
</dbReference>
<dbReference type="SUPFAM" id="SSF53098">
    <property type="entry name" value="Ribonuclease H-like"/>
    <property type="match status" value="1"/>
</dbReference>
<dbReference type="Pfam" id="PF00075">
    <property type="entry name" value="RNase_H"/>
    <property type="match status" value="1"/>
</dbReference>
<dbReference type="PROSITE" id="PS50879">
    <property type="entry name" value="RNASE_H_1"/>
    <property type="match status" value="1"/>
</dbReference>
<evidence type="ECO:0000259" key="1">
    <source>
        <dbReference type="PROSITE" id="PS50879"/>
    </source>
</evidence>